<keyword evidence="2" id="KW-1185">Reference proteome</keyword>
<dbReference type="InterPro" id="IPR017589">
    <property type="entry name" value="CRISPR-assoc_prot_Cas10d/Csc3"/>
</dbReference>
<proteinExistence type="predicted"/>
<reference evidence="1 2" key="1">
    <citation type="submission" date="2022-09" db="EMBL/GenBank/DDBJ databases">
        <title>Xylan utilization by haloarchaea-nanohaloarchaea associations.</title>
        <authorList>
            <person name="Yakimov M."/>
        </authorList>
    </citation>
    <scope>NUCLEOTIDE SEQUENCE [LARGE SCALE GENOMIC DNA]</scope>
    <source>
        <strain evidence="1 2">SVXNc</strain>
    </source>
</reference>
<accession>A0ABY8CDT0</accession>
<evidence type="ECO:0000313" key="2">
    <source>
        <dbReference type="Proteomes" id="UP001218034"/>
    </source>
</evidence>
<evidence type="ECO:0000313" key="1">
    <source>
        <dbReference type="EMBL" id="WEL19369.1"/>
    </source>
</evidence>
<protein>
    <submittedName>
        <fullName evidence="1">CRISPR-associated protein Cas10d</fullName>
    </submittedName>
</protein>
<dbReference type="EMBL" id="CP104395">
    <property type="protein sequence ID" value="WEL19369.1"/>
    <property type="molecule type" value="Genomic_DNA"/>
</dbReference>
<name>A0ABY8CDT0_9ARCH</name>
<sequence>MSNEEEFGMEDLVEQAMEVTLEYEEEKSSDILKEYYSIIDPKLRKMKWGYKPSKSVDFGKTDQSLLNHIRNGVTFLSQLQRTLTELDRDFSDSKLRKSIALFVVHDIHKLRTVDGAEEEFNVDKRLVTEIVEDSGLEEFCDLNTEAYYSAVKASHKSWNAKIARSPEFGNLSPFVRLADSIASSPTPEDAASSRSQKVLEEKFTDLEFRHHQLREEKGVLTNIINRSISQYMKEKERPLLTIYSDGCLYITEKEKEEIELDEEVFKEILGHFMDDIKEAHDNFSNPVKLSDSITGGRLGSYNASPEYYFYAGLETIAKGFVVKGIGAAESDNSATDAMINDIQTASEISGIEIEEGRKVIGYGRIVATFYKEILSEEMGLNDGLEVLGEIFNAEDSASRLQDISDEQDSELTTGGKWNYSLPIAQEFLNSEIDGKEVEDFEPVKLAENLSERLLDKIDEQELEEELMGEFQKEIKAYLSDLIVLNSTDHKIEQPDVFDEYTGKSRSKVCNICNRSTFGNKGDMETNKSDTGLQSGFSNFKNLGASKPESQILCKPCQVEFGLRNIEGSPSSDYRIFFHLIPDYFYTPESWSLAENIVQELGNGKLQLERIAEKVIDDEFTESDDYFGNMADDDGWDVLHSTMGEFKNNFGVQILEYQRSNSGSSLNDTSVHFLSIFTGLLTAQISGSRAVISEKPVNTDGSNFDEMVKIDCGKSQVLSVTGETVSIQKLDEEYGGLDYSSELEAKLKAFASLIRLGYAVERKDSLFAKYLRVCRNNELPGSKLLKMIVRDQGPENAGYHLREAEVVDKILGDTMTENKLDHLSELGYRIAIPKSYKAYAVERPFREAVKAVTKTDNDLGKEDYKNLVSGRLRKGLERTDQTFSKSKDDLDTEKGFGERIDEFADFFVDEIFYSLCDGKPGKMKRKSNNFADAYYSGILKRKNSGN</sequence>
<gene>
    <name evidence="1" type="primary">cas10d</name>
    <name evidence="1" type="ORF">SVXNc_0344</name>
</gene>
<dbReference type="Proteomes" id="UP001218034">
    <property type="component" value="Chromosome"/>
</dbReference>
<organism evidence="1 2">
    <name type="scientific">Candidatus Nanohalococcus occultus</name>
    <dbReference type="NCBI Taxonomy" id="2978047"/>
    <lineage>
        <taxon>Archaea</taxon>
        <taxon>Candidatus Nanohalarchaeota</taxon>
        <taxon>Candidatus Nanohalarchaeota incertae sedis</taxon>
        <taxon>Candidatus Nanohalococcus</taxon>
    </lineage>
</organism>
<dbReference type="RefSeq" id="WP_347722240.1">
    <property type="nucleotide sequence ID" value="NZ_CP104395.1"/>
</dbReference>
<dbReference type="NCBIfam" id="TIGR03174">
    <property type="entry name" value="cas_Csc3"/>
    <property type="match status" value="1"/>
</dbReference>
<dbReference type="GeneID" id="90589780"/>